<dbReference type="GO" id="GO:0008270">
    <property type="term" value="F:zinc ion binding"/>
    <property type="evidence" value="ECO:0007669"/>
    <property type="project" value="TreeGrafter"/>
</dbReference>
<reference evidence="4 5" key="1">
    <citation type="submission" date="2018-02" db="EMBL/GenBank/DDBJ databases">
        <title>Draft genome of wild Prunus yedoensis var. nudiflora.</title>
        <authorList>
            <person name="Baek S."/>
            <person name="Kim J.-H."/>
            <person name="Choi K."/>
            <person name="Kim G.-B."/>
            <person name="Cho A."/>
            <person name="Jang H."/>
            <person name="Shin C.-H."/>
            <person name="Yu H.-J."/>
            <person name="Mun J.-H."/>
        </authorList>
    </citation>
    <scope>NUCLEOTIDE SEQUENCE [LARGE SCALE GENOMIC DNA]</scope>
    <source>
        <strain evidence="5">cv. Jeju island</strain>
        <tissue evidence="4">Leaf</tissue>
    </source>
</reference>
<dbReference type="OrthoDB" id="417550at2759"/>
<accession>A0A314ZIQ7</accession>
<organism evidence="4 5">
    <name type="scientific">Prunus yedoensis var. nudiflora</name>
    <dbReference type="NCBI Taxonomy" id="2094558"/>
    <lineage>
        <taxon>Eukaryota</taxon>
        <taxon>Viridiplantae</taxon>
        <taxon>Streptophyta</taxon>
        <taxon>Embryophyta</taxon>
        <taxon>Tracheophyta</taxon>
        <taxon>Spermatophyta</taxon>
        <taxon>Magnoliopsida</taxon>
        <taxon>eudicotyledons</taxon>
        <taxon>Gunneridae</taxon>
        <taxon>Pentapetalae</taxon>
        <taxon>rosids</taxon>
        <taxon>fabids</taxon>
        <taxon>Rosales</taxon>
        <taxon>Rosaceae</taxon>
        <taxon>Amygdaloideae</taxon>
        <taxon>Amygdaleae</taxon>
        <taxon>Prunus</taxon>
    </lineage>
</organism>
<dbReference type="PANTHER" id="PTHR43880">
    <property type="entry name" value="ALCOHOL DEHYDROGENASE"/>
    <property type="match status" value="1"/>
</dbReference>
<dbReference type="GO" id="GO:0051903">
    <property type="term" value="F:S-(hydroxymethyl)glutathione dehydrogenase [NAD(P)+] activity"/>
    <property type="evidence" value="ECO:0007669"/>
    <property type="project" value="TreeGrafter"/>
</dbReference>
<sequence length="111" mass="12168">MYYFPTSSSKDNCFARSLKPTSSSPSSGKTSCAQQMQMPLPCVKQPDVITRKAAVAWEAGKPLVIEEVNVNPPQAMEIRIKVVCTSLCRSDITAWESQAIFPRTFGHEATG</sequence>
<evidence type="ECO:0000256" key="3">
    <source>
        <dbReference type="ARBA" id="ARBA00022833"/>
    </source>
</evidence>
<dbReference type="STRING" id="2094558.A0A314ZIQ7"/>
<keyword evidence="2" id="KW-0479">Metal-binding</keyword>
<name>A0A314ZIQ7_PRUYE</name>
<comment type="caution">
    <text evidence="4">The sequence shown here is derived from an EMBL/GenBank/DDBJ whole genome shotgun (WGS) entry which is preliminary data.</text>
</comment>
<gene>
    <name evidence="4" type="ORF">Pyn_13283</name>
</gene>
<proteinExistence type="predicted"/>
<dbReference type="GO" id="GO:0046294">
    <property type="term" value="P:formaldehyde catabolic process"/>
    <property type="evidence" value="ECO:0007669"/>
    <property type="project" value="TreeGrafter"/>
</dbReference>
<dbReference type="PANTHER" id="PTHR43880:SF5">
    <property type="entry name" value="ALCOHOL DEHYDROGENASE-LIKE 6"/>
    <property type="match status" value="1"/>
</dbReference>
<comment type="subunit">
    <text evidence="1">Homodimer.</text>
</comment>
<dbReference type="GO" id="GO:0005829">
    <property type="term" value="C:cytosol"/>
    <property type="evidence" value="ECO:0007669"/>
    <property type="project" value="TreeGrafter"/>
</dbReference>
<keyword evidence="5" id="KW-1185">Reference proteome</keyword>
<dbReference type="Proteomes" id="UP000250321">
    <property type="component" value="Unassembled WGS sequence"/>
</dbReference>
<dbReference type="SUPFAM" id="SSF50129">
    <property type="entry name" value="GroES-like"/>
    <property type="match status" value="1"/>
</dbReference>
<keyword evidence="3" id="KW-0862">Zinc</keyword>
<dbReference type="AlphaFoldDB" id="A0A314ZIQ7"/>
<evidence type="ECO:0000256" key="2">
    <source>
        <dbReference type="ARBA" id="ARBA00022723"/>
    </source>
</evidence>
<dbReference type="Gene3D" id="3.90.180.10">
    <property type="entry name" value="Medium-chain alcohol dehydrogenases, catalytic domain"/>
    <property type="match status" value="1"/>
</dbReference>
<dbReference type="EMBL" id="PJQY01000116">
    <property type="protein sequence ID" value="PQQ18243.1"/>
    <property type="molecule type" value="Genomic_DNA"/>
</dbReference>
<dbReference type="InterPro" id="IPR011032">
    <property type="entry name" value="GroES-like_sf"/>
</dbReference>
<protein>
    <submittedName>
        <fullName evidence="4">Alcohol dehydrogenase-like 6 isoform X4</fullName>
    </submittedName>
</protein>
<evidence type="ECO:0000313" key="4">
    <source>
        <dbReference type="EMBL" id="PQQ18243.1"/>
    </source>
</evidence>
<evidence type="ECO:0000256" key="1">
    <source>
        <dbReference type="ARBA" id="ARBA00011738"/>
    </source>
</evidence>
<evidence type="ECO:0000313" key="5">
    <source>
        <dbReference type="Proteomes" id="UP000250321"/>
    </source>
</evidence>